<reference evidence="1 2" key="1">
    <citation type="submission" date="2016-10" db="EMBL/GenBank/DDBJ databases">
        <title>Rodentibacter gen. nov. and new species.</title>
        <authorList>
            <person name="Christensen H."/>
        </authorList>
    </citation>
    <scope>NUCLEOTIDE SEQUENCE [LARGE SCALE GENOMIC DNA]</scope>
    <source>
        <strain evidence="1 2">Ac151</strain>
    </source>
</reference>
<gene>
    <name evidence="1" type="ORF">BKL49_05085</name>
</gene>
<evidence type="ECO:0000313" key="2">
    <source>
        <dbReference type="Proteomes" id="UP000188602"/>
    </source>
</evidence>
<dbReference type="InterPro" id="IPR010270">
    <property type="entry name" value="Phage_P2_GpM"/>
</dbReference>
<dbReference type="Pfam" id="PF05944">
    <property type="entry name" value="Phage_term_smal"/>
    <property type="match status" value="1"/>
</dbReference>
<dbReference type="GO" id="GO:0003677">
    <property type="term" value="F:DNA binding"/>
    <property type="evidence" value="ECO:0007669"/>
    <property type="project" value="InterPro"/>
</dbReference>
<proteinExistence type="predicted"/>
<dbReference type="GO" id="GO:0004519">
    <property type="term" value="F:endonuclease activity"/>
    <property type="evidence" value="ECO:0007669"/>
    <property type="project" value="InterPro"/>
</dbReference>
<dbReference type="STRING" id="1907939.BKL49_05085"/>
<dbReference type="AlphaFoldDB" id="A0A1V3JQ42"/>
<accession>A0A1V3JQ42</accession>
<dbReference type="OrthoDB" id="8562788at2"/>
<dbReference type="EMBL" id="MLHQ01000011">
    <property type="protein sequence ID" value="OOF58917.1"/>
    <property type="molecule type" value="Genomic_DNA"/>
</dbReference>
<protein>
    <submittedName>
        <fullName evidence="1">Terminase</fullName>
    </submittedName>
</protein>
<dbReference type="RefSeq" id="WP_077423547.1">
    <property type="nucleotide sequence ID" value="NZ_MLHQ01000011.1"/>
</dbReference>
<dbReference type="Proteomes" id="UP000188602">
    <property type="component" value="Unassembled WGS sequence"/>
</dbReference>
<comment type="caution">
    <text evidence="1">The sequence shown here is derived from an EMBL/GenBank/DDBJ whole genome shotgun (WGS) entry which is preliminary data.</text>
</comment>
<name>A0A1V3JQ42_9PAST</name>
<keyword evidence="2" id="KW-1185">Reference proteome</keyword>
<organism evidence="1 2">
    <name type="scientific">Rodentibacter myodis</name>
    <dbReference type="NCBI Taxonomy" id="1907939"/>
    <lineage>
        <taxon>Bacteria</taxon>
        <taxon>Pseudomonadati</taxon>
        <taxon>Pseudomonadota</taxon>
        <taxon>Gammaproteobacteria</taxon>
        <taxon>Pasteurellales</taxon>
        <taxon>Pasteurellaceae</taxon>
        <taxon>Rodentibacter</taxon>
    </lineage>
</organism>
<evidence type="ECO:0000313" key="1">
    <source>
        <dbReference type="EMBL" id="OOF58917.1"/>
    </source>
</evidence>
<sequence length="283" mass="31999">MGMRDFQRRMQALAQINQTTENHTQQSAVATQGKDYAVLEIACKNDVNAVRAFPTRAEKNDYKRNRFLPKWLPFVEQYFEQGTIYQNDYLVYCIVYLFDIADFDRALSLAEKAILQNQAMPEGWQTTLPNFVADQIYNWTDKTAAAGQSVEPYFAQTFKNVATQWQLHEIVKAKWLKLAAALLLRTPQGKVQASGIDDAETLVLAIQLCNRAFQLNPKAGVKNMIERCAMRLNALAKAGEYDPNSLPQVAGLSLKQTQIDFDKVIEKLTARPLLNNDNGGENV</sequence>